<dbReference type="AlphaFoldDB" id="A0A7W3JQF7"/>
<dbReference type="Proteomes" id="UP000526083">
    <property type="component" value="Unassembled WGS sequence"/>
</dbReference>
<evidence type="ECO:0000313" key="2">
    <source>
        <dbReference type="Proteomes" id="UP000526083"/>
    </source>
</evidence>
<sequence>MPSSTDANVVGSGPNGLAAAVTLARAGYTVRVYEKADTIGGAARTLPLTMPGFEHDLASAVHPLALASPFFRAFGLASRVDVRVPDISFAHPLVAGRSVVAYRSLERTVSELGRDGRAYRRLLAPLVAHADDVARFTGSALLQIPDAPVVAARFGLGALIQGTPLWNAGFRGEDARALLTGAAAHTVLPLPSLASAAAGLALTTHAHAGGWPVPVGGSQAIINALVADLEAHGGKVITGVDVQTLGDLPASEITILDVTPRAFVGLAGDRMPSSYRRSLERFRYGSGVAKVDFALREPVPWTDPVLRQAPTLHLGGTRAQIARAEDAVARGGHPTSPYVLVSQPSVLDSGRAPGGAATLWAYTHVPAGSTLHRRNAIIAAIERFAPGFRDVILASSSMSATDIEVSNPNLIGGDIGAGAPTLSQLIARPRLTHDPWRTPIRGVYLCGASTAPGPGVHGLSGWYAAQSALRTHAQLESPDLSPR</sequence>
<dbReference type="Gene3D" id="3.50.50.60">
    <property type="entry name" value="FAD/NAD(P)-binding domain"/>
    <property type="match status" value="2"/>
</dbReference>
<dbReference type="InterPro" id="IPR036188">
    <property type="entry name" value="FAD/NAD-bd_sf"/>
</dbReference>
<reference evidence="1 2" key="1">
    <citation type="submission" date="2020-07" db="EMBL/GenBank/DDBJ databases">
        <title>Sequencing the genomes of 1000 actinobacteria strains.</title>
        <authorList>
            <person name="Klenk H.-P."/>
        </authorList>
    </citation>
    <scope>NUCLEOTIDE SEQUENCE [LARGE SCALE GENOMIC DNA]</scope>
    <source>
        <strain evidence="1 2">DSM 27576</strain>
    </source>
</reference>
<proteinExistence type="predicted"/>
<dbReference type="EMBL" id="JACGWY010000004">
    <property type="protein sequence ID" value="MBA8817119.1"/>
    <property type="molecule type" value="Genomic_DNA"/>
</dbReference>
<gene>
    <name evidence="1" type="ORF">FHX48_002213</name>
</gene>
<dbReference type="PRINTS" id="PR00419">
    <property type="entry name" value="ADXRDTASE"/>
</dbReference>
<accession>A0A7W3JQF7</accession>
<protein>
    <submittedName>
        <fullName evidence="1">Phytoene dehydrogenase-like protein</fullName>
    </submittedName>
</protein>
<dbReference type="Pfam" id="PF13450">
    <property type="entry name" value="NAD_binding_8"/>
    <property type="match status" value="1"/>
</dbReference>
<keyword evidence="2" id="KW-1185">Reference proteome</keyword>
<dbReference type="PANTHER" id="PTHR10668">
    <property type="entry name" value="PHYTOENE DEHYDROGENASE"/>
    <property type="match status" value="1"/>
</dbReference>
<dbReference type="SUPFAM" id="SSF51905">
    <property type="entry name" value="FAD/NAD(P)-binding domain"/>
    <property type="match status" value="1"/>
</dbReference>
<dbReference type="PANTHER" id="PTHR10668:SF105">
    <property type="entry name" value="DEHYDROGENASE-RELATED"/>
    <property type="match status" value="1"/>
</dbReference>
<name>A0A7W3JQF7_9MICO</name>
<dbReference type="RefSeq" id="WP_167045043.1">
    <property type="nucleotide sequence ID" value="NZ_JAAOZB010000001.1"/>
</dbReference>
<organism evidence="1 2">
    <name type="scientific">Microbacterium halimionae</name>
    <dbReference type="NCBI Taxonomy" id="1526413"/>
    <lineage>
        <taxon>Bacteria</taxon>
        <taxon>Bacillati</taxon>
        <taxon>Actinomycetota</taxon>
        <taxon>Actinomycetes</taxon>
        <taxon>Micrococcales</taxon>
        <taxon>Microbacteriaceae</taxon>
        <taxon>Microbacterium</taxon>
    </lineage>
</organism>
<evidence type="ECO:0000313" key="1">
    <source>
        <dbReference type="EMBL" id="MBA8817119.1"/>
    </source>
</evidence>
<comment type="caution">
    <text evidence="1">The sequence shown here is derived from an EMBL/GenBank/DDBJ whole genome shotgun (WGS) entry which is preliminary data.</text>
</comment>